<evidence type="ECO:0000313" key="2">
    <source>
        <dbReference type="Proteomes" id="UP000326912"/>
    </source>
</evidence>
<evidence type="ECO:0008006" key="3">
    <source>
        <dbReference type="Google" id="ProtNLM"/>
    </source>
</evidence>
<proteinExistence type="predicted"/>
<reference evidence="1 2" key="1">
    <citation type="submission" date="2019-10" db="EMBL/GenBank/DDBJ databases">
        <title>Dictyobacter vulcani sp. nov., within the class Ktedonobacteria, isolated from soil of volcanic Mt. Zao.</title>
        <authorList>
            <person name="Zheng Y."/>
            <person name="Wang C.M."/>
            <person name="Sakai Y."/>
            <person name="Abe K."/>
            <person name="Yokota A."/>
            <person name="Yabe S."/>
        </authorList>
    </citation>
    <scope>NUCLEOTIDE SEQUENCE [LARGE SCALE GENOMIC DNA]</scope>
    <source>
        <strain evidence="1 2">W12</strain>
    </source>
</reference>
<gene>
    <name evidence="1" type="ORF">KDW_37290</name>
</gene>
<dbReference type="AlphaFoldDB" id="A0A5J4KT26"/>
<organism evidence="1 2">
    <name type="scientific">Dictyobacter vulcani</name>
    <dbReference type="NCBI Taxonomy" id="2607529"/>
    <lineage>
        <taxon>Bacteria</taxon>
        <taxon>Bacillati</taxon>
        <taxon>Chloroflexota</taxon>
        <taxon>Ktedonobacteria</taxon>
        <taxon>Ktedonobacterales</taxon>
        <taxon>Dictyobacteraceae</taxon>
        <taxon>Dictyobacter</taxon>
    </lineage>
</organism>
<dbReference type="RefSeq" id="WP_151757445.1">
    <property type="nucleotide sequence ID" value="NZ_BKZW01000002.1"/>
</dbReference>
<comment type="caution">
    <text evidence="1">The sequence shown here is derived from an EMBL/GenBank/DDBJ whole genome shotgun (WGS) entry which is preliminary data.</text>
</comment>
<evidence type="ECO:0000313" key="1">
    <source>
        <dbReference type="EMBL" id="GER89567.1"/>
    </source>
</evidence>
<accession>A0A5J4KT26</accession>
<sequence length="72" mass="8076">MTKADSTNIETYLKGLKFPVQREEIVNLARKQGANEQICRQLSQLPNVHYRSMNEVNRDLSLGTGSGQAGRN</sequence>
<keyword evidence="2" id="KW-1185">Reference proteome</keyword>
<name>A0A5J4KT26_9CHLR</name>
<dbReference type="Proteomes" id="UP000326912">
    <property type="component" value="Unassembled WGS sequence"/>
</dbReference>
<dbReference type="Pfam" id="PF11387">
    <property type="entry name" value="DUF2795"/>
    <property type="match status" value="1"/>
</dbReference>
<dbReference type="EMBL" id="BKZW01000002">
    <property type="protein sequence ID" value="GER89567.1"/>
    <property type="molecule type" value="Genomic_DNA"/>
</dbReference>
<dbReference type="InterPro" id="IPR021527">
    <property type="entry name" value="DUF2795"/>
</dbReference>
<protein>
    <recommendedName>
        <fullName evidence="3">DUF2795 domain-containing protein</fullName>
    </recommendedName>
</protein>